<dbReference type="PRINTS" id="PR00081">
    <property type="entry name" value="GDHRDH"/>
</dbReference>
<gene>
    <name evidence="4" type="ORF">VFPPC_01327</name>
</gene>
<keyword evidence="3" id="KW-0560">Oxidoreductase</keyword>
<dbReference type="AlphaFoldDB" id="A0A179G791"/>
<dbReference type="Proteomes" id="UP000078397">
    <property type="component" value="Unassembled WGS sequence"/>
</dbReference>
<dbReference type="PANTHER" id="PTHR43008:SF12">
    <property type="entry name" value="OXIDOREDUCTASE, SHORT CHAIN DEHYDROGENASE_REDUCTASE FAMILY (AFU_ORTHOLOGUE AFUA_6G13830)"/>
    <property type="match status" value="1"/>
</dbReference>
<proteinExistence type="inferred from homology"/>
<dbReference type="PANTHER" id="PTHR43008">
    <property type="entry name" value="BENZIL REDUCTASE"/>
    <property type="match status" value="1"/>
</dbReference>
<dbReference type="InterPro" id="IPR020904">
    <property type="entry name" value="Sc_DH/Rdtase_CS"/>
</dbReference>
<keyword evidence="2" id="KW-0521">NADP</keyword>
<dbReference type="PROSITE" id="PS00061">
    <property type="entry name" value="ADH_SHORT"/>
    <property type="match status" value="1"/>
</dbReference>
<dbReference type="OrthoDB" id="1888931at2759"/>
<dbReference type="InterPro" id="IPR036291">
    <property type="entry name" value="NAD(P)-bd_dom_sf"/>
</dbReference>
<organism evidence="4 5">
    <name type="scientific">Pochonia chlamydosporia 170</name>
    <dbReference type="NCBI Taxonomy" id="1380566"/>
    <lineage>
        <taxon>Eukaryota</taxon>
        <taxon>Fungi</taxon>
        <taxon>Dikarya</taxon>
        <taxon>Ascomycota</taxon>
        <taxon>Pezizomycotina</taxon>
        <taxon>Sordariomycetes</taxon>
        <taxon>Hypocreomycetidae</taxon>
        <taxon>Hypocreales</taxon>
        <taxon>Clavicipitaceae</taxon>
        <taxon>Pochonia</taxon>
    </lineage>
</organism>
<dbReference type="PRINTS" id="PR00080">
    <property type="entry name" value="SDRFAMILY"/>
</dbReference>
<dbReference type="SUPFAM" id="SSF51735">
    <property type="entry name" value="NAD(P)-binding Rossmann-fold domains"/>
    <property type="match status" value="1"/>
</dbReference>
<dbReference type="FunFam" id="3.40.50.720:FF:000090">
    <property type="entry name" value="NADP-dependent mannitol dehydrogenase"/>
    <property type="match status" value="1"/>
</dbReference>
<accession>A0A179G791</accession>
<dbReference type="GeneID" id="28845168"/>
<protein>
    <submittedName>
        <fullName evidence="4">D-xylulose reductase a protein</fullName>
    </submittedName>
</protein>
<dbReference type="Pfam" id="PF13561">
    <property type="entry name" value="adh_short_C2"/>
    <property type="match status" value="1"/>
</dbReference>
<comment type="similarity">
    <text evidence="1">Belongs to the short-chain dehydrogenases/reductases (SDR) family.</text>
</comment>
<dbReference type="GO" id="GO:0050085">
    <property type="term" value="F:mannitol 2-dehydrogenase (NADP+) activity"/>
    <property type="evidence" value="ECO:0007669"/>
    <property type="project" value="UniProtKB-ARBA"/>
</dbReference>
<keyword evidence="5" id="KW-1185">Reference proteome</keyword>
<dbReference type="GO" id="GO:0019594">
    <property type="term" value="P:mannitol metabolic process"/>
    <property type="evidence" value="ECO:0007669"/>
    <property type="project" value="UniProtKB-ARBA"/>
</dbReference>
<evidence type="ECO:0000256" key="2">
    <source>
        <dbReference type="ARBA" id="ARBA00022857"/>
    </source>
</evidence>
<dbReference type="EMBL" id="LSBJ02000001">
    <property type="protein sequence ID" value="OAQ73662.1"/>
    <property type="molecule type" value="Genomic_DNA"/>
</dbReference>
<sequence>MVLASHPNPTAPTPSHFSLSGKTALVTGGSRGIGLQVVTALLEAGASVAFTYSTTSKDELDSVISTLLAANPSSTIKAYKCNVADRASVFDVTAQAAKDLGGLDIVVANAGIGAHYAAEDYPEEEFRKMLDVNFNGVFWTAQAAASVMKGTKTRGSIIFTASVSALLVNVPQKQAAYNAAKAGVVHLAKSLAVEWVDFARVNCVSPGYIATEMLDVHPQEWRDAWFKLIPGARLCEPAELKGTYVYLASDASSYMTGANLVIDGGYTLP</sequence>
<evidence type="ECO:0000256" key="3">
    <source>
        <dbReference type="ARBA" id="ARBA00023002"/>
    </source>
</evidence>
<dbReference type="RefSeq" id="XP_018149745.1">
    <property type="nucleotide sequence ID" value="XM_018281174.1"/>
</dbReference>
<dbReference type="Gene3D" id="3.40.50.720">
    <property type="entry name" value="NAD(P)-binding Rossmann-like Domain"/>
    <property type="match status" value="1"/>
</dbReference>
<reference evidence="4 5" key="1">
    <citation type="journal article" date="2016" name="PLoS Pathog.">
        <title>Biosynthesis of antibiotic leucinostatins in bio-control fungus Purpureocillium lilacinum and their inhibition on phytophthora revealed by genome mining.</title>
        <authorList>
            <person name="Wang G."/>
            <person name="Liu Z."/>
            <person name="Lin R."/>
            <person name="Li E."/>
            <person name="Mao Z."/>
            <person name="Ling J."/>
            <person name="Yang Y."/>
            <person name="Yin W.B."/>
            <person name="Xie B."/>
        </authorList>
    </citation>
    <scope>NUCLEOTIDE SEQUENCE [LARGE SCALE GENOMIC DNA]</scope>
    <source>
        <strain evidence="4">170</strain>
    </source>
</reference>
<evidence type="ECO:0000256" key="1">
    <source>
        <dbReference type="ARBA" id="ARBA00006484"/>
    </source>
</evidence>
<evidence type="ECO:0000313" key="5">
    <source>
        <dbReference type="Proteomes" id="UP000078397"/>
    </source>
</evidence>
<dbReference type="GO" id="GO:0050664">
    <property type="term" value="F:oxidoreductase activity, acting on NAD(P)H, oxygen as acceptor"/>
    <property type="evidence" value="ECO:0007669"/>
    <property type="project" value="TreeGrafter"/>
</dbReference>
<dbReference type="STRING" id="1380566.A0A179G791"/>
<dbReference type="KEGG" id="pchm:VFPPC_01327"/>
<name>A0A179G791_METCM</name>
<comment type="caution">
    <text evidence="4">The sequence shown here is derived from an EMBL/GenBank/DDBJ whole genome shotgun (WGS) entry which is preliminary data.</text>
</comment>
<evidence type="ECO:0000313" key="4">
    <source>
        <dbReference type="EMBL" id="OAQ73662.1"/>
    </source>
</evidence>
<dbReference type="InterPro" id="IPR002347">
    <property type="entry name" value="SDR_fam"/>
</dbReference>